<sequence>MICIVLVTLLTLYIFGIEMVLATNCHFSRPNQISPSGWVDLIDKCKEESNDTICFSGYNPRVAYYHEAVGWWRVLHSENECFTKQYLRKKLACKNDQETPEEGCYRDKTHHKNFFLCWCTGSKCNTREKITEIYKKNNTLFVIGGDCKPFEF</sequence>
<proteinExistence type="predicted"/>
<accession>A0A0N4TV59</accession>
<dbReference type="WBParaSite" id="BPAG_0001271401-mRNA-1">
    <property type="protein sequence ID" value="BPAG_0001271401-mRNA-1"/>
    <property type="gene ID" value="BPAG_0001271401"/>
</dbReference>
<name>A0A0N4TV59_BRUPA</name>
<dbReference type="Proteomes" id="UP000278627">
    <property type="component" value="Unassembled WGS sequence"/>
</dbReference>
<feature type="chain" id="PRO_5043122291" evidence="1">
    <location>
        <begin position="23"/>
        <end position="152"/>
    </location>
</feature>
<keyword evidence="1" id="KW-0732">Signal</keyword>
<evidence type="ECO:0000256" key="1">
    <source>
        <dbReference type="SAM" id="SignalP"/>
    </source>
</evidence>
<reference evidence="2 3" key="2">
    <citation type="submission" date="2018-11" db="EMBL/GenBank/DDBJ databases">
        <authorList>
            <consortium name="Pathogen Informatics"/>
        </authorList>
    </citation>
    <scope>NUCLEOTIDE SEQUENCE [LARGE SCALE GENOMIC DNA]</scope>
</reference>
<protein>
    <submittedName>
        <fullName evidence="2 4">Uncharacterized protein</fullName>
    </submittedName>
</protein>
<gene>
    <name evidence="2" type="ORF">BPAG_LOCUS12676</name>
</gene>
<dbReference type="AlphaFoldDB" id="A0A0N4TV59"/>
<feature type="signal peptide" evidence="1">
    <location>
        <begin position="1"/>
        <end position="22"/>
    </location>
</feature>
<dbReference type="EMBL" id="UZAD01013312">
    <property type="protein sequence ID" value="VDN93862.1"/>
    <property type="molecule type" value="Genomic_DNA"/>
</dbReference>
<organism evidence="4">
    <name type="scientific">Brugia pahangi</name>
    <name type="common">Filarial nematode worm</name>
    <dbReference type="NCBI Taxonomy" id="6280"/>
    <lineage>
        <taxon>Eukaryota</taxon>
        <taxon>Metazoa</taxon>
        <taxon>Ecdysozoa</taxon>
        <taxon>Nematoda</taxon>
        <taxon>Chromadorea</taxon>
        <taxon>Rhabditida</taxon>
        <taxon>Spirurina</taxon>
        <taxon>Spiruromorpha</taxon>
        <taxon>Filarioidea</taxon>
        <taxon>Onchocercidae</taxon>
        <taxon>Brugia</taxon>
    </lineage>
</organism>
<evidence type="ECO:0000313" key="2">
    <source>
        <dbReference type="EMBL" id="VDN93862.1"/>
    </source>
</evidence>
<reference evidence="4" key="1">
    <citation type="submission" date="2017-02" db="UniProtKB">
        <authorList>
            <consortium name="WormBaseParasite"/>
        </authorList>
    </citation>
    <scope>IDENTIFICATION</scope>
</reference>
<keyword evidence="3" id="KW-1185">Reference proteome</keyword>
<evidence type="ECO:0000313" key="3">
    <source>
        <dbReference type="Proteomes" id="UP000278627"/>
    </source>
</evidence>
<evidence type="ECO:0000313" key="4">
    <source>
        <dbReference type="WBParaSite" id="BPAG_0001271401-mRNA-1"/>
    </source>
</evidence>